<evidence type="ECO:0000313" key="2">
    <source>
        <dbReference type="EMBL" id="GJT50630.1"/>
    </source>
</evidence>
<organism evidence="2 3">
    <name type="scientific">Tanacetum coccineum</name>
    <dbReference type="NCBI Taxonomy" id="301880"/>
    <lineage>
        <taxon>Eukaryota</taxon>
        <taxon>Viridiplantae</taxon>
        <taxon>Streptophyta</taxon>
        <taxon>Embryophyta</taxon>
        <taxon>Tracheophyta</taxon>
        <taxon>Spermatophyta</taxon>
        <taxon>Magnoliopsida</taxon>
        <taxon>eudicotyledons</taxon>
        <taxon>Gunneridae</taxon>
        <taxon>Pentapetalae</taxon>
        <taxon>asterids</taxon>
        <taxon>campanulids</taxon>
        <taxon>Asterales</taxon>
        <taxon>Asteraceae</taxon>
        <taxon>Asteroideae</taxon>
        <taxon>Anthemideae</taxon>
        <taxon>Anthemidinae</taxon>
        <taxon>Tanacetum</taxon>
    </lineage>
</organism>
<dbReference type="Proteomes" id="UP001151760">
    <property type="component" value="Unassembled WGS sequence"/>
</dbReference>
<sequence length="182" mass="19570">MVIQYPTIVALLSARVQVNGEVSCEWWSGGGEWRGDNGGGGEWHGVMVLLLLLNRRRLGKIILDVNFLWKEERVRLLVSSPRASTTQSYSPGPSTPPSYSPGPSTPPSYSPGPSRNVESVEEDFRVAGVINKLCEDVAAAIEETDYFIQELDVILGWVVATHKTCEDATAGGPGEGDGGEGP</sequence>
<reference evidence="2" key="2">
    <citation type="submission" date="2022-01" db="EMBL/GenBank/DDBJ databases">
        <authorList>
            <person name="Yamashiro T."/>
            <person name="Shiraishi A."/>
            <person name="Satake H."/>
            <person name="Nakayama K."/>
        </authorList>
    </citation>
    <scope>NUCLEOTIDE SEQUENCE</scope>
</reference>
<accession>A0ABQ5EI95</accession>
<protein>
    <submittedName>
        <fullName evidence="2">Uncharacterized protein</fullName>
    </submittedName>
</protein>
<evidence type="ECO:0000256" key="1">
    <source>
        <dbReference type="SAM" id="MobiDB-lite"/>
    </source>
</evidence>
<comment type="caution">
    <text evidence="2">The sequence shown here is derived from an EMBL/GenBank/DDBJ whole genome shotgun (WGS) entry which is preliminary data.</text>
</comment>
<reference evidence="2" key="1">
    <citation type="journal article" date="2022" name="Int. J. Mol. Sci.">
        <title>Draft Genome of Tanacetum Coccineum: Genomic Comparison of Closely Related Tanacetum-Family Plants.</title>
        <authorList>
            <person name="Yamashiro T."/>
            <person name="Shiraishi A."/>
            <person name="Nakayama K."/>
            <person name="Satake H."/>
        </authorList>
    </citation>
    <scope>NUCLEOTIDE SEQUENCE</scope>
</reference>
<name>A0ABQ5EI95_9ASTR</name>
<proteinExistence type="predicted"/>
<evidence type="ECO:0000313" key="3">
    <source>
        <dbReference type="Proteomes" id="UP001151760"/>
    </source>
</evidence>
<gene>
    <name evidence="2" type="ORF">Tco_0976787</name>
</gene>
<feature type="region of interest" description="Disordered" evidence="1">
    <location>
        <begin position="82"/>
        <end position="117"/>
    </location>
</feature>
<keyword evidence="3" id="KW-1185">Reference proteome</keyword>
<feature type="compositionally biased region" description="Pro residues" evidence="1">
    <location>
        <begin position="93"/>
        <end position="110"/>
    </location>
</feature>
<dbReference type="EMBL" id="BQNB010016337">
    <property type="protein sequence ID" value="GJT50630.1"/>
    <property type="molecule type" value="Genomic_DNA"/>
</dbReference>